<reference evidence="3 4" key="1">
    <citation type="journal article" date="2019" name="Int. J. Syst. Evol. Microbiol.">
        <title>The Global Catalogue of Microorganisms (GCM) 10K type strain sequencing project: providing services to taxonomists for standard genome sequencing and annotation.</title>
        <authorList>
            <consortium name="The Broad Institute Genomics Platform"/>
            <consortium name="The Broad Institute Genome Sequencing Center for Infectious Disease"/>
            <person name="Wu L."/>
            <person name="Ma J."/>
        </authorList>
    </citation>
    <scope>NUCLEOTIDE SEQUENCE [LARGE SCALE GENOMIC DNA]</scope>
    <source>
        <strain evidence="3 4">JCM 14303</strain>
    </source>
</reference>
<dbReference type="InterPro" id="IPR017927">
    <property type="entry name" value="FAD-bd_FR_type"/>
</dbReference>
<dbReference type="PANTHER" id="PTHR30212">
    <property type="entry name" value="PROTEIN YIIM"/>
    <property type="match status" value="1"/>
</dbReference>
<dbReference type="CDD" id="cd00207">
    <property type="entry name" value="fer2"/>
    <property type="match status" value="1"/>
</dbReference>
<dbReference type="Pfam" id="PF03475">
    <property type="entry name" value="YiiM_3-alpha"/>
    <property type="match status" value="1"/>
</dbReference>
<gene>
    <name evidence="3" type="ORF">GCM10009741_39830</name>
</gene>
<evidence type="ECO:0000259" key="1">
    <source>
        <dbReference type="PROSITE" id="PS51340"/>
    </source>
</evidence>
<feature type="domain" description="MOSC" evidence="1">
    <location>
        <begin position="29"/>
        <end position="164"/>
    </location>
</feature>
<dbReference type="InterPro" id="IPR005163">
    <property type="entry name" value="Tri_helical_YiiM-like"/>
</dbReference>
<dbReference type="PANTHER" id="PTHR30212:SF2">
    <property type="entry name" value="PROTEIN YIIM"/>
    <property type="match status" value="1"/>
</dbReference>
<feature type="domain" description="FAD-binding FR-type" evidence="2">
    <location>
        <begin position="225"/>
        <end position="320"/>
    </location>
</feature>
<dbReference type="InterPro" id="IPR052353">
    <property type="entry name" value="Benzoxazolinone_Detox_Enz"/>
</dbReference>
<dbReference type="InterPro" id="IPR001433">
    <property type="entry name" value="OxRdtase_FAD/NAD-bd"/>
</dbReference>
<proteinExistence type="predicted"/>
<dbReference type="Pfam" id="PF03473">
    <property type="entry name" value="MOSC"/>
    <property type="match status" value="1"/>
</dbReference>
<dbReference type="RefSeq" id="WP_344176045.1">
    <property type="nucleotide sequence ID" value="NZ_BAAANC010000002.1"/>
</dbReference>
<dbReference type="InterPro" id="IPR001041">
    <property type="entry name" value="2Fe-2S_ferredoxin-type"/>
</dbReference>
<dbReference type="SUPFAM" id="SSF52343">
    <property type="entry name" value="Ferredoxin reductase-like, C-terminal NADP-linked domain"/>
    <property type="match status" value="1"/>
</dbReference>
<dbReference type="InterPro" id="IPR036010">
    <property type="entry name" value="2Fe-2S_ferredoxin-like_sf"/>
</dbReference>
<protein>
    <submittedName>
        <fullName evidence="3">MOSC and FAD-binding oxidoreductase domain-containing protein</fullName>
    </submittedName>
</protein>
<dbReference type="PROSITE" id="PS51340">
    <property type="entry name" value="MOSC"/>
    <property type="match status" value="1"/>
</dbReference>
<dbReference type="SUPFAM" id="SSF54292">
    <property type="entry name" value="2Fe-2S ferredoxin-like"/>
    <property type="match status" value="1"/>
</dbReference>
<dbReference type="Gene3D" id="2.40.30.10">
    <property type="entry name" value="Translation factors"/>
    <property type="match status" value="1"/>
</dbReference>
<dbReference type="InterPro" id="IPR012675">
    <property type="entry name" value="Beta-grasp_dom_sf"/>
</dbReference>
<evidence type="ECO:0000313" key="3">
    <source>
        <dbReference type="EMBL" id="GAA1533550.1"/>
    </source>
</evidence>
<dbReference type="InterPro" id="IPR017938">
    <property type="entry name" value="Riboflavin_synthase-like_b-brl"/>
</dbReference>
<dbReference type="Proteomes" id="UP001500363">
    <property type="component" value="Unassembled WGS sequence"/>
</dbReference>
<dbReference type="PROSITE" id="PS51384">
    <property type="entry name" value="FAD_FR"/>
    <property type="match status" value="1"/>
</dbReference>
<dbReference type="SUPFAM" id="SSF50800">
    <property type="entry name" value="PK beta-barrel domain-like"/>
    <property type="match status" value="1"/>
</dbReference>
<keyword evidence="4" id="KW-1185">Reference proteome</keyword>
<sequence length="547" mass="59451">MATLVSLNVGMPKNVEWQGRTVHTGVWKSAVEGPRMVRRLNVDGDGQGDLGGHGGEIRAVLVYQLDSYRHWQEHFGRYDFEYGAFGENFTVDGLPDHEVCVGDRYRIGTAEFEVTQPRVTCYRVGMRMGEPELPSLLVAHRRPGFYLRVITEGMVEAGDEIVRTRVGPEALSVADVDGLLYLPHRDEEKLRATLRIPALSPGWQQSFRELVDKADEKEPVKAAWTGFKPLEVQQVVRESPSVVSVLLGGDELPSYRPGQYLTVRVPGPAVRSYSLSSAPGGAAYRISVKRDGLASRYIHEQLTAGMTLDVAAPRGDFVLEEGDGPVLLVSGGIGITPVLAMLHTLATAEKTRPVWWIHVTRDPAFSSEVDELLDALPDMHRYVWTHGRPTPDELRALGVPKDATAYICGPTAFMDDLRGLLAESGIAADHIHTELFGTLPPINPGLVGQTVVPPHAPAGDPGTGPLVTFARSGLSVPWSEQYGSLLELAEACDVPARWSCRTGVCHTCVTDLVAGDVAYSPDPLEPAPLGQVLPCCARPADDVVIDL</sequence>
<dbReference type="CDD" id="cd06184">
    <property type="entry name" value="flavohem_like_fad_nad_binding"/>
    <property type="match status" value="1"/>
</dbReference>
<evidence type="ECO:0000259" key="2">
    <source>
        <dbReference type="PROSITE" id="PS51384"/>
    </source>
</evidence>
<organism evidence="3 4">
    <name type="scientific">Kribbella lupini</name>
    <dbReference type="NCBI Taxonomy" id="291602"/>
    <lineage>
        <taxon>Bacteria</taxon>
        <taxon>Bacillati</taxon>
        <taxon>Actinomycetota</taxon>
        <taxon>Actinomycetes</taxon>
        <taxon>Propionibacteriales</taxon>
        <taxon>Kribbellaceae</taxon>
        <taxon>Kribbella</taxon>
    </lineage>
</organism>
<name>A0ABN2B5W0_9ACTN</name>
<accession>A0ABN2B5W0</accession>
<dbReference type="Gene3D" id="2.40.33.20">
    <property type="entry name" value="PK beta-barrel domain-like"/>
    <property type="match status" value="1"/>
</dbReference>
<dbReference type="Pfam" id="PF00175">
    <property type="entry name" value="NAD_binding_1"/>
    <property type="match status" value="1"/>
</dbReference>
<dbReference type="EMBL" id="BAAANC010000002">
    <property type="protein sequence ID" value="GAA1533550.1"/>
    <property type="molecule type" value="Genomic_DNA"/>
</dbReference>
<dbReference type="PRINTS" id="PR00409">
    <property type="entry name" value="PHDIOXRDTASE"/>
</dbReference>
<dbReference type="Gene3D" id="3.10.20.30">
    <property type="match status" value="1"/>
</dbReference>
<dbReference type="InterPro" id="IPR039261">
    <property type="entry name" value="FNR_nucleotide-bd"/>
</dbReference>
<dbReference type="InterPro" id="IPR005302">
    <property type="entry name" value="MoCF_Sase_C"/>
</dbReference>
<dbReference type="InterPro" id="IPR011037">
    <property type="entry name" value="Pyrv_Knase-like_insert_dom_sf"/>
</dbReference>
<dbReference type="SUPFAM" id="SSF63380">
    <property type="entry name" value="Riboflavin synthase domain-like"/>
    <property type="match status" value="1"/>
</dbReference>
<comment type="caution">
    <text evidence="3">The sequence shown here is derived from an EMBL/GenBank/DDBJ whole genome shotgun (WGS) entry which is preliminary data.</text>
</comment>
<evidence type="ECO:0000313" key="4">
    <source>
        <dbReference type="Proteomes" id="UP001500363"/>
    </source>
</evidence>
<dbReference type="Gene3D" id="3.40.50.80">
    <property type="entry name" value="Nucleotide-binding domain of ferredoxin-NADP reductase (FNR) module"/>
    <property type="match status" value="1"/>
</dbReference>
<dbReference type="Pfam" id="PF00111">
    <property type="entry name" value="Fer2"/>
    <property type="match status" value="1"/>
</dbReference>